<feature type="region of interest" description="Disordered" evidence="1">
    <location>
        <begin position="1"/>
        <end position="110"/>
    </location>
</feature>
<dbReference type="EMBL" id="JAAIUW010000004">
    <property type="protein sequence ID" value="KAF7835263.1"/>
    <property type="molecule type" value="Genomic_DNA"/>
</dbReference>
<evidence type="ECO:0000256" key="1">
    <source>
        <dbReference type="SAM" id="MobiDB-lite"/>
    </source>
</evidence>
<evidence type="ECO:0000313" key="3">
    <source>
        <dbReference type="Proteomes" id="UP000634136"/>
    </source>
</evidence>
<evidence type="ECO:0000313" key="2">
    <source>
        <dbReference type="EMBL" id="KAF7835263.1"/>
    </source>
</evidence>
<gene>
    <name evidence="2" type="ORF">G2W53_010122</name>
</gene>
<dbReference type="AlphaFoldDB" id="A0A834WZK3"/>
<reference evidence="2" key="1">
    <citation type="submission" date="2020-09" db="EMBL/GenBank/DDBJ databases">
        <title>Genome-Enabled Discovery of Anthraquinone Biosynthesis in Senna tora.</title>
        <authorList>
            <person name="Kang S.-H."/>
            <person name="Pandey R.P."/>
            <person name="Lee C.-M."/>
            <person name="Sim J.-S."/>
            <person name="Jeong J.-T."/>
            <person name="Choi B.-S."/>
            <person name="Jung M."/>
            <person name="Ginzburg D."/>
            <person name="Zhao K."/>
            <person name="Won S.Y."/>
            <person name="Oh T.-J."/>
            <person name="Yu Y."/>
            <person name="Kim N.-H."/>
            <person name="Lee O.R."/>
            <person name="Lee T.-H."/>
            <person name="Bashyal P."/>
            <person name="Kim T.-S."/>
            <person name="Lee W.-H."/>
            <person name="Kawkins C."/>
            <person name="Kim C.-K."/>
            <person name="Kim J.S."/>
            <person name="Ahn B.O."/>
            <person name="Rhee S.Y."/>
            <person name="Sohng J.K."/>
        </authorList>
    </citation>
    <scope>NUCLEOTIDE SEQUENCE</scope>
    <source>
        <tissue evidence="2">Leaf</tissue>
    </source>
</reference>
<protein>
    <submittedName>
        <fullName evidence="2">Uncharacterized protein</fullName>
    </submittedName>
</protein>
<organism evidence="2 3">
    <name type="scientific">Senna tora</name>
    <dbReference type="NCBI Taxonomy" id="362788"/>
    <lineage>
        <taxon>Eukaryota</taxon>
        <taxon>Viridiplantae</taxon>
        <taxon>Streptophyta</taxon>
        <taxon>Embryophyta</taxon>
        <taxon>Tracheophyta</taxon>
        <taxon>Spermatophyta</taxon>
        <taxon>Magnoliopsida</taxon>
        <taxon>eudicotyledons</taxon>
        <taxon>Gunneridae</taxon>
        <taxon>Pentapetalae</taxon>
        <taxon>rosids</taxon>
        <taxon>fabids</taxon>
        <taxon>Fabales</taxon>
        <taxon>Fabaceae</taxon>
        <taxon>Caesalpinioideae</taxon>
        <taxon>Cassia clade</taxon>
        <taxon>Senna</taxon>
    </lineage>
</organism>
<name>A0A834WZK3_9FABA</name>
<feature type="compositionally biased region" description="Polar residues" evidence="1">
    <location>
        <begin position="15"/>
        <end position="29"/>
    </location>
</feature>
<dbReference type="Proteomes" id="UP000634136">
    <property type="component" value="Unassembled WGS sequence"/>
</dbReference>
<comment type="caution">
    <text evidence="2">The sequence shown here is derived from an EMBL/GenBank/DDBJ whole genome shotgun (WGS) entry which is preliminary data.</text>
</comment>
<sequence length="121" mass="13821">MTTNLDNIEEKKGKSSNQSNGISTKSRTPPQQPSPIKNIRRRRLSPKNNHQQPKRPPARQAKQWDNATTKAKRVKDTSIMKAPSPNNQNKKVKDTFRSRAPSPIMKHKRMTDTSIIRALLN</sequence>
<accession>A0A834WZK3</accession>
<keyword evidence="3" id="KW-1185">Reference proteome</keyword>
<proteinExistence type="predicted"/>